<organism evidence="7 8">
    <name type="scientific">Salicibibacter cibi</name>
    <dbReference type="NCBI Taxonomy" id="2743001"/>
    <lineage>
        <taxon>Bacteria</taxon>
        <taxon>Bacillati</taxon>
        <taxon>Bacillota</taxon>
        <taxon>Bacilli</taxon>
        <taxon>Bacillales</taxon>
        <taxon>Bacillaceae</taxon>
        <taxon>Salicibibacter</taxon>
    </lineage>
</organism>
<comment type="similarity">
    <text evidence="1 4">Belongs to the ketopantoate reductase family.</text>
</comment>
<dbReference type="Gene3D" id="3.40.50.720">
    <property type="entry name" value="NAD(P)-binding Rossmann-like Domain"/>
    <property type="match status" value="1"/>
</dbReference>
<dbReference type="InterPro" id="IPR008927">
    <property type="entry name" value="6-PGluconate_DH-like_C_sf"/>
</dbReference>
<feature type="domain" description="Ketopantoate reductase C-terminal" evidence="6">
    <location>
        <begin position="177"/>
        <end position="301"/>
    </location>
</feature>
<dbReference type="AlphaFoldDB" id="A0A7T7CFI0"/>
<evidence type="ECO:0000313" key="7">
    <source>
        <dbReference type="EMBL" id="QQK80009.1"/>
    </source>
</evidence>
<dbReference type="FunFam" id="1.10.1040.10:FF:000017">
    <property type="entry name" value="2-dehydropantoate 2-reductase"/>
    <property type="match status" value="1"/>
</dbReference>
<protein>
    <recommendedName>
        <fullName evidence="4">2-dehydropantoate 2-reductase</fullName>
        <ecNumber evidence="4">1.1.1.169</ecNumber>
    </recommendedName>
    <alternativeName>
        <fullName evidence="4">Ketopantoate reductase</fullName>
    </alternativeName>
</protein>
<evidence type="ECO:0000313" key="8">
    <source>
        <dbReference type="Proteomes" id="UP000595349"/>
    </source>
</evidence>
<name>A0A7T7CFI0_9BACI</name>
<comment type="pathway">
    <text evidence="4">Cofactor biosynthesis; (R)-pantothenate biosynthesis; (R)-pantoate from 3-methyl-2-oxobutanoate: step 2/2.</text>
</comment>
<dbReference type="GO" id="GO:0015940">
    <property type="term" value="P:pantothenate biosynthetic process"/>
    <property type="evidence" value="ECO:0007669"/>
    <property type="project" value="UniProtKB-UniPathway"/>
</dbReference>
<dbReference type="Proteomes" id="UP000595349">
    <property type="component" value="Chromosome"/>
</dbReference>
<comment type="catalytic activity">
    <reaction evidence="4">
        <text>(R)-pantoate + NADP(+) = 2-dehydropantoate + NADPH + H(+)</text>
        <dbReference type="Rhea" id="RHEA:16233"/>
        <dbReference type="ChEBI" id="CHEBI:11561"/>
        <dbReference type="ChEBI" id="CHEBI:15378"/>
        <dbReference type="ChEBI" id="CHEBI:15980"/>
        <dbReference type="ChEBI" id="CHEBI:57783"/>
        <dbReference type="ChEBI" id="CHEBI:58349"/>
        <dbReference type="EC" id="1.1.1.169"/>
    </reaction>
</comment>
<dbReference type="KEGG" id="scib:HUG20_08990"/>
<dbReference type="GO" id="GO:0008677">
    <property type="term" value="F:2-dehydropantoate 2-reductase activity"/>
    <property type="evidence" value="ECO:0007669"/>
    <property type="project" value="UniProtKB-EC"/>
</dbReference>
<evidence type="ECO:0000259" key="6">
    <source>
        <dbReference type="Pfam" id="PF08546"/>
    </source>
</evidence>
<dbReference type="InterPro" id="IPR051402">
    <property type="entry name" value="KPR-Related"/>
</dbReference>
<dbReference type="SUPFAM" id="SSF51735">
    <property type="entry name" value="NAD(P)-binding Rossmann-fold domains"/>
    <property type="match status" value="1"/>
</dbReference>
<dbReference type="Pfam" id="PF02558">
    <property type="entry name" value="ApbA"/>
    <property type="match status" value="1"/>
</dbReference>
<dbReference type="NCBIfam" id="TIGR00745">
    <property type="entry name" value="apbA_panE"/>
    <property type="match status" value="1"/>
</dbReference>
<evidence type="ECO:0000256" key="2">
    <source>
        <dbReference type="ARBA" id="ARBA00022857"/>
    </source>
</evidence>
<evidence type="ECO:0000256" key="4">
    <source>
        <dbReference type="RuleBase" id="RU362068"/>
    </source>
</evidence>
<dbReference type="InterPro" id="IPR013752">
    <property type="entry name" value="KPA_reductase"/>
</dbReference>
<keyword evidence="2 4" id="KW-0521">NADP</keyword>
<evidence type="ECO:0000256" key="3">
    <source>
        <dbReference type="ARBA" id="ARBA00023002"/>
    </source>
</evidence>
<dbReference type="EMBL" id="CP054706">
    <property type="protein sequence ID" value="QQK80009.1"/>
    <property type="molecule type" value="Genomic_DNA"/>
</dbReference>
<dbReference type="GO" id="GO:0005737">
    <property type="term" value="C:cytoplasm"/>
    <property type="evidence" value="ECO:0007669"/>
    <property type="project" value="TreeGrafter"/>
</dbReference>
<gene>
    <name evidence="7" type="ORF">HUG20_08990</name>
</gene>
<comment type="function">
    <text evidence="4">Catalyzes the NADPH-dependent reduction of ketopantoate into pantoic acid.</text>
</comment>
<evidence type="ECO:0000259" key="5">
    <source>
        <dbReference type="Pfam" id="PF02558"/>
    </source>
</evidence>
<dbReference type="InterPro" id="IPR036291">
    <property type="entry name" value="NAD(P)-bd_dom_sf"/>
</dbReference>
<dbReference type="UniPathway" id="UPA00028">
    <property type="reaction ID" value="UER00004"/>
</dbReference>
<dbReference type="PANTHER" id="PTHR21708">
    <property type="entry name" value="PROBABLE 2-DEHYDROPANTOATE 2-REDUCTASE"/>
    <property type="match status" value="1"/>
</dbReference>
<dbReference type="RefSeq" id="WP_200090183.1">
    <property type="nucleotide sequence ID" value="NZ_CP054706.1"/>
</dbReference>
<dbReference type="PANTHER" id="PTHR21708:SF26">
    <property type="entry name" value="2-DEHYDROPANTOATE 2-REDUCTASE"/>
    <property type="match status" value="1"/>
</dbReference>
<proteinExistence type="inferred from homology"/>
<dbReference type="InterPro" id="IPR013328">
    <property type="entry name" value="6PGD_dom2"/>
</dbReference>
<dbReference type="InterPro" id="IPR003710">
    <property type="entry name" value="ApbA"/>
</dbReference>
<reference evidence="7 8" key="1">
    <citation type="submission" date="2020-06" db="EMBL/GenBank/DDBJ databases">
        <title>Genomic analysis of Salicibibacter sp. NKC21-4.</title>
        <authorList>
            <person name="Oh Y.J."/>
        </authorList>
    </citation>
    <scope>NUCLEOTIDE SEQUENCE [LARGE SCALE GENOMIC DNA]</scope>
    <source>
        <strain evidence="7 8">NKC21-4</strain>
    </source>
</reference>
<sequence>MTIRNVVMIGIGAVGSVYSKLLQRNPKINLQCVMDPERKRRYENEGIYVNNERVPLAYKTVEELVQPVDLFIFCVKNPQMEAALDLIESLVNEQSLFLSLLNGIDSENMIAGRFGRENVLYGLANGIDATKEGQKIEYTHPGILYFGEKRNDKLSSRVETLKAMFDKAEIPNAIPEDMERQLWHKFMVNTGINPVTAIMRATHGMLRDSEELMGLTKSAMREVVQIAKAKEISLTARDIDDFFEEVWTKVGYDGKSSMLQDIEAGRKTENDFFAKRVMELGKEYSIDTPINESLYAMVKYLEKQ</sequence>
<keyword evidence="3 4" id="KW-0560">Oxidoreductase</keyword>
<keyword evidence="4" id="KW-0566">Pantothenate biosynthesis</keyword>
<dbReference type="Gene3D" id="1.10.1040.10">
    <property type="entry name" value="N-(1-d-carboxylethyl)-l-norvaline Dehydrogenase, domain 2"/>
    <property type="match status" value="1"/>
</dbReference>
<evidence type="ECO:0000256" key="1">
    <source>
        <dbReference type="ARBA" id="ARBA00007870"/>
    </source>
</evidence>
<dbReference type="InterPro" id="IPR013332">
    <property type="entry name" value="KPR_N"/>
</dbReference>
<keyword evidence="8" id="KW-1185">Reference proteome</keyword>
<feature type="domain" description="Ketopantoate reductase N-terminal" evidence="5">
    <location>
        <begin position="7"/>
        <end position="149"/>
    </location>
</feature>
<accession>A0A7T7CFI0</accession>
<dbReference type="EC" id="1.1.1.169" evidence="4"/>
<dbReference type="SUPFAM" id="SSF48179">
    <property type="entry name" value="6-phosphogluconate dehydrogenase C-terminal domain-like"/>
    <property type="match status" value="1"/>
</dbReference>
<dbReference type="Pfam" id="PF08546">
    <property type="entry name" value="ApbA_C"/>
    <property type="match status" value="1"/>
</dbReference>